<dbReference type="GO" id="GO:0008295">
    <property type="term" value="P:spermidine biosynthetic process"/>
    <property type="evidence" value="ECO:0007669"/>
    <property type="project" value="TreeGrafter"/>
</dbReference>
<evidence type="ECO:0008006" key="4">
    <source>
        <dbReference type="Google" id="ProtNLM"/>
    </source>
</evidence>
<keyword evidence="1" id="KW-1133">Transmembrane helix</keyword>
<dbReference type="AlphaFoldDB" id="A0A1F7X645"/>
<dbReference type="InterPro" id="IPR001045">
    <property type="entry name" value="Spermi_synthase"/>
</dbReference>
<name>A0A1F7X645_9BACT</name>
<feature type="transmembrane region" description="Helical" evidence="1">
    <location>
        <begin position="176"/>
        <end position="207"/>
    </location>
</feature>
<evidence type="ECO:0000313" key="2">
    <source>
        <dbReference type="EMBL" id="OGM10542.1"/>
    </source>
</evidence>
<evidence type="ECO:0000313" key="3">
    <source>
        <dbReference type="Proteomes" id="UP000179219"/>
    </source>
</evidence>
<feature type="transmembrane region" description="Helical" evidence="1">
    <location>
        <begin position="127"/>
        <end position="155"/>
    </location>
</feature>
<keyword evidence="1" id="KW-0472">Membrane</keyword>
<reference evidence="2 3" key="1">
    <citation type="journal article" date="2016" name="Nat. Commun.">
        <title>Thousands of microbial genomes shed light on interconnected biogeochemical processes in an aquifer system.</title>
        <authorList>
            <person name="Anantharaman K."/>
            <person name="Brown C.T."/>
            <person name="Hug L.A."/>
            <person name="Sharon I."/>
            <person name="Castelle C.J."/>
            <person name="Probst A.J."/>
            <person name="Thomas B.C."/>
            <person name="Singh A."/>
            <person name="Wilkins M.J."/>
            <person name="Karaoz U."/>
            <person name="Brodie E.L."/>
            <person name="Williams K.H."/>
            <person name="Hubbard S.S."/>
            <person name="Banfield J.F."/>
        </authorList>
    </citation>
    <scope>NUCLEOTIDE SEQUENCE [LARGE SCALE GENOMIC DNA]</scope>
</reference>
<dbReference type="GO" id="GO:0004766">
    <property type="term" value="F:spermidine synthase activity"/>
    <property type="evidence" value="ECO:0007669"/>
    <property type="project" value="TreeGrafter"/>
</dbReference>
<dbReference type="Proteomes" id="UP000179219">
    <property type="component" value="Unassembled WGS sequence"/>
</dbReference>
<dbReference type="PANTHER" id="PTHR11558:SF11">
    <property type="entry name" value="SPERMIDINE SYNTHASE"/>
    <property type="match status" value="1"/>
</dbReference>
<comment type="caution">
    <text evidence="2">The sequence shown here is derived from an EMBL/GenBank/DDBJ whole genome shotgun (WGS) entry which is preliminary data.</text>
</comment>
<evidence type="ECO:0000256" key="1">
    <source>
        <dbReference type="SAM" id="Phobius"/>
    </source>
</evidence>
<dbReference type="CDD" id="cd02440">
    <property type="entry name" value="AdoMet_MTases"/>
    <property type="match status" value="1"/>
</dbReference>
<sequence length="625" mass="70476">MTRGNMLQKIINSKSFQLFLTSCLALYLELIAIRWLSSEIRIFAFLKNIPLIISFLGLGLGTMQKSHKLIKGKNLPVILYIFIFSLVITPFTFISRVPIPTGEDLWIWWSSESFLSPLFSSTISQTIVLFLMYIIIVSYFLTILFILFFAIGGLLKEKLSQFRPLKAYSIDLIGSMTGIILFTIISFLWAPPIIWIALAFLILFIIIRPKKSLVIIGVIILAIVGVLTKNSYWSPYYKISIYKSVGKNDTAVNLGVNQVYFQKMADLSPKALEANSDSETKDFAINYNLPYWIIGNPGDVLVVGAGAGNDVAAALRYDAKSIDAVEIDPVILKLGISFHPERPYQSTKVNQIVDDARSFFEKTDKKYDTIVYGLLDSHTSASTFSNIRLDNFVYTKESFQAASKHLKENGNLIVSFAAGKPWILNRIKLMITDAFAQEPLVFKRHQNADGAIFVIGKKADYLKNPVISERKAELPEDQSIITPTDDWPYLYLKERSIPKLFLLTLAIVIILSIILSFAFLDKNIVSEILVFNKERWHFFFLGVAFLLIEVKSINELSLLFGSTWIVNSAVILSILFMAYIANTLVQKKVIFHPNLIIVGLFSSLIIGYLLRVGGLVGQPFLVKFI</sequence>
<accession>A0A1F7X645</accession>
<proteinExistence type="predicted"/>
<feature type="transmembrane region" description="Helical" evidence="1">
    <location>
        <begin position="75"/>
        <end position="94"/>
    </location>
</feature>
<feature type="transmembrane region" description="Helical" evidence="1">
    <location>
        <begin position="565"/>
        <end position="585"/>
    </location>
</feature>
<dbReference type="InterPro" id="IPR029063">
    <property type="entry name" value="SAM-dependent_MTases_sf"/>
</dbReference>
<organism evidence="2 3">
    <name type="scientific">Candidatus Woesebacteria bacterium RBG_13_34_9</name>
    <dbReference type="NCBI Taxonomy" id="1802477"/>
    <lineage>
        <taxon>Bacteria</taxon>
        <taxon>Candidatus Woeseibacteriota</taxon>
    </lineage>
</organism>
<dbReference type="Pfam" id="PF01564">
    <property type="entry name" value="Spermine_synth"/>
    <property type="match status" value="1"/>
</dbReference>
<feature type="transmembrane region" description="Helical" evidence="1">
    <location>
        <begin position="213"/>
        <end position="233"/>
    </location>
</feature>
<feature type="non-terminal residue" evidence="2">
    <location>
        <position position="625"/>
    </location>
</feature>
<dbReference type="GO" id="GO:0005829">
    <property type="term" value="C:cytosol"/>
    <property type="evidence" value="ECO:0007669"/>
    <property type="project" value="TreeGrafter"/>
</dbReference>
<dbReference type="PANTHER" id="PTHR11558">
    <property type="entry name" value="SPERMIDINE/SPERMINE SYNTHASE"/>
    <property type="match status" value="1"/>
</dbReference>
<dbReference type="Gene3D" id="3.40.50.150">
    <property type="entry name" value="Vaccinia Virus protein VP39"/>
    <property type="match status" value="1"/>
</dbReference>
<dbReference type="SUPFAM" id="SSF53335">
    <property type="entry name" value="S-adenosyl-L-methionine-dependent methyltransferases"/>
    <property type="match status" value="1"/>
</dbReference>
<feature type="transmembrane region" description="Helical" evidence="1">
    <location>
        <begin position="536"/>
        <end position="553"/>
    </location>
</feature>
<protein>
    <recommendedName>
        <fullName evidence="4">PABS domain-containing protein</fullName>
    </recommendedName>
</protein>
<feature type="transmembrane region" description="Helical" evidence="1">
    <location>
        <begin position="16"/>
        <end position="36"/>
    </location>
</feature>
<feature type="transmembrane region" description="Helical" evidence="1">
    <location>
        <begin position="591"/>
        <end position="610"/>
    </location>
</feature>
<feature type="transmembrane region" description="Helical" evidence="1">
    <location>
        <begin position="42"/>
        <end position="63"/>
    </location>
</feature>
<feature type="transmembrane region" description="Helical" evidence="1">
    <location>
        <begin position="500"/>
        <end position="520"/>
    </location>
</feature>
<keyword evidence="1" id="KW-0812">Transmembrane</keyword>
<gene>
    <name evidence="2" type="ORF">A2159_03500</name>
</gene>
<dbReference type="EMBL" id="MGFP01000006">
    <property type="protein sequence ID" value="OGM10542.1"/>
    <property type="molecule type" value="Genomic_DNA"/>
</dbReference>